<evidence type="ECO:0000313" key="2">
    <source>
        <dbReference type="EMBL" id="SDP17019.1"/>
    </source>
</evidence>
<dbReference type="PROSITE" id="PS50943">
    <property type="entry name" value="HTH_CROC1"/>
    <property type="match status" value="1"/>
</dbReference>
<proteinExistence type="predicted"/>
<name>A0A1H0QJT7_STREI</name>
<dbReference type="Proteomes" id="UP000183816">
    <property type="component" value="Unassembled WGS sequence"/>
</dbReference>
<protein>
    <submittedName>
        <fullName evidence="2">Transcriptional activator, Rgg/GadR/MutR family, C-terminal domain-containing protein</fullName>
    </submittedName>
</protein>
<dbReference type="OrthoDB" id="5769614at2"/>
<dbReference type="InterPro" id="IPR010057">
    <property type="entry name" value="Transcription_activator_Rgg_C"/>
</dbReference>
<gene>
    <name evidence="2" type="ORF">SAMN05216347_10731</name>
</gene>
<dbReference type="Gene3D" id="1.10.260.40">
    <property type="entry name" value="lambda repressor-like DNA-binding domains"/>
    <property type="match status" value="1"/>
</dbReference>
<dbReference type="SMART" id="SM00530">
    <property type="entry name" value="HTH_XRE"/>
    <property type="match status" value="1"/>
</dbReference>
<dbReference type="Pfam" id="PF21259">
    <property type="entry name" value="Rgg_C"/>
    <property type="match status" value="1"/>
</dbReference>
<dbReference type="RefSeq" id="WP_074482820.1">
    <property type="nucleotide sequence ID" value="NZ_FNJK01000007.1"/>
</dbReference>
<sequence>MSQLNNFELGELFRDLRLARGLKMKDIANEHLSQSQLSKFENGQTMLSADKLLIAISAIHMSLAEFEQAYHQYESSSFFKLAQKVAKYHSKKDIKGLENILYTYDKFTESNDTYNQLNKLVIHCAIHNLNQNYFISKKDAELITTYLYSIEEWTEYELFIFGNTLQILSDEDLIFLAKAFTKRESIYLSIPNNRHRAQLVHLNIIFTLLERQLFCDANYFIIQLEKLLDSQDMFVKTILMFLRMVLNYQEGENNIKNIENYIFSLKNFGYIEIADFLEENLQLLLYKKKS</sequence>
<accession>A0A1H0QJT7</accession>
<evidence type="ECO:0000259" key="1">
    <source>
        <dbReference type="PROSITE" id="PS50943"/>
    </source>
</evidence>
<dbReference type="SUPFAM" id="SSF47413">
    <property type="entry name" value="lambda repressor-like DNA-binding domains"/>
    <property type="match status" value="1"/>
</dbReference>
<feature type="domain" description="HTH cro/C1-type" evidence="1">
    <location>
        <begin position="13"/>
        <end position="66"/>
    </location>
</feature>
<dbReference type="GO" id="GO:0003677">
    <property type="term" value="F:DNA binding"/>
    <property type="evidence" value="ECO:0007669"/>
    <property type="project" value="InterPro"/>
</dbReference>
<organism evidence="2 3">
    <name type="scientific">Streptococcus equinus</name>
    <name type="common">Streptococcus bovis</name>
    <dbReference type="NCBI Taxonomy" id="1335"/>
    <lineage>
        <taxon>Bacteria</taxon>
        <taxon>Bacillati</taxon>
        <taxon>Bacillota</taxon>
        <taxon>Bacilli</taxon>
        <taxon>Lactobacillales</taxon>
        <taxon>Streptococcaceae</taxon>
        <taxon>Streptococcus</taxon>
    </lineage>
</organism>
<dbReference type="Pfam" id="PF13560">
    <property type="entry name" value="HTH_31"/>
    <property type="match status" value="1"/>
</dbReference>
<dbReference type="CDD" id="cd00093">
    <property type="entry name" value="HTH_XRE"/>
    <property type="match status" value="1"/>
</dbReference>
<dbReference type="InterPro" id="IPR001387">
    <property type="entry name" value="Cro/C1-type_HTH"/>
</dbReference>
<dbReference type="InterPro" id="IPR053163">
    <property type="entry name" value="HTH-type_regulator_Rgg"/>
</dbReference>
<dbReference type="PANTHER" id="PTHR37038:SF12">
    <property type="entry name" value="TRANSCRIPTIONAL REGULATOR"/>
    <property type="match status" value="1"/>
</dbReference>
<dbReference type="NCBIfam" id="TIGR01716">
    <property type="entry name" value="RGG_Cterm"/>
    <property type="match status" value="1"/>
</dbReference>
<reference evidence="2 3" key="1">
    <citation type="submission" date="2016-10" db="EMBL/GenBank/DDBJ databases">
        <authorList>
            <person name="de Groot N.N."/>
        </authorList>
    </citation>
    <scope>NUCLEOTIDE SEQUENCE [LARGE SCALE GENOMIC DNA]</scope>
    <source>
        <strain evidence="2 3">Sb04</strain>
    </source>
</reference>
<dbReference type="InterPro" id="IPR010982">
    <property type="entry name" value="Lambda_DNA-bd_dom_sf"/>
</dbReference>
<dbReference type="EMBL" id="FNJK01000007">
    <property type="protein sequence ID" value="SDP17019.1"/>
    <property type="molecule type" value="Genomic_DNA"/>
</dbReference>
<dbReference type="AlphaFoldDB" id="A0A1H0QJT7"/>
<dbReference type="PANTHER" id="PTHR37038">
    <property type="entry name" value="TRANSCRIPTIONAL REGULATOR-RELATED"/>
    <property type="match status" value="1"/>
</dbReference>
<evidence type="ECO:0000313" key="3">
    <source>
        <dbReference type="Proteomes" id="UP000183816"/>
    </source>
</evidence>